<dbReference type="AlphaFoldDB" id="A0A1H7PED1"/>
<accession>A0A1H7PED1</accession>
<reference evidence="2 3" key="1">
    <citation type="submission" date="2016-10" db="EMBL/GenBank/DDBJ databases">
        <authorList>
            <person name="de Groot N.N."/>
        </authorList>
    </citation>
    <scope>NUCLEOTIDE SEQUENCE [LARGE SCALE GENOMIC DNA]</scope>
    <source>
        <strain evidence="2 3">Nv1</strain>
    </source>
</reference>
<gene>
    <name evidence="2" type="ORF">SAMN05216387_1097</name>
</gene>
<keyword evidence="3" id="KW-1185">Reference proteome</keyword>
<dbReference type="InterPro" id="IPR035093">
    <property type="entry name" value="RelE/ParE_toxin_dom_sf"/>
</dbReference>
<organism evidence="2 3">
    <name type="scientific">Nitrosovibrio tenuis</name>
    <dbReference type="NCBI Taxonomy" id="1233"/>
    <lineage>
        <taxon>Bacteria</taxon>
        <taxon>Pseudomonadati</taxon>
        <taxon>Pseudomonadota</taxon>
        <taxon>Betaproteobacteria</taxon>
        <taxon>Nitrosomonadales</taxon>
        <taxon>Nitrosomonadaceae</taxon>
        <taxon>Nitrosovibrio</taxon>
    </lineage>
</organism>
<evidence type="ECO:0000256" key="1">
    <source>
        <dbReference type="ARBA" id="ARBA00022649"/>
    </source>
</evidence>
<keyword evidence="1" id="KW-1277">Toxin-antitoxin system</keyword>
<proteinExistence type="predicted"/>
<dbReference type="STRING" id="1233.SAMN05216387_1097"/>
<evidence type="ECO:0000313" key="2">
    <source>
        <dbReference type="EMBL" id="SEL34123.1"/>
    </source>
</evidence>
<dbReference type="Pfam" id="PF05016">
    <property type="entry name" value="ParE_toxin"/>
    <property type="match status" value="1"/>
</dbReference>
<dbReference type="Gene3D" id="3.30.2310.20">
    <property type="entry name" value="RelE-like"/>
    <property type="match status" value="1"/>
</dbReference>
<sequence length="75" mass="8671">MPQKPRRAVTFIREVRARFREISLNPLLYQLRPDIDSDARMTTVGSYAILFRVTDAMRIERVVYGGRDLPGIFGT</sequence>
<protein>
    <submittedName>
        <fullName evidence="2">Plasmid stabilization system protein ParE</fullName>
    </submittedName>
</protein>
<dbReference type="OrthoDB" id="9798046at2"/>
<dbReference type="Proteomes" id="UP000198620">
    <property type="component" value="Unassembled WGS sequence"/>
</dbReference>
<evidence type="ECO:0000313" key="3">
    <source>
        <dbReference type="Proteomes" id="UP000198620"/>
    </source>
</evidence>
<name>A0A1H7PED1_9PROT</name>
<dbReference type="InterPro" id="IPR007712">
    <property type="entry name" value="RelE/ParE_toxin"/>
</dbReference>
<dbReference type="EMBL" id="FOBH01000009">
    <property type="protein sequence ID" value="SEL34123.1"/>
    <property type="molecule type" value="Genomic_DNA"/>
</dbReference>
<dbReference type="RefSeq" id="WP_090829032.1">
    <property type="nucleotide sequence ID" value="NZ_FOBH01000009.1"/>
</dbReference>